<feature type="signal peptide" evidence="1">
    <location>
        <begin position="1"/>
        <end position="24"/>
    </location>
</feature>
<keyword evidence="1" id="KW-0732">Signal</keyword>
<dbReference type="Proteomes" id="UP000461670">
    <property type="component" value="Unassembled WGS sequence"/>
</dbReference>
<comment type="caution">
    <text evidence="2">The sequence shown here is derived from an EMBL/GenBank/DDBJ whole genome shotgun (WGS) entry which is preliminary data.</text>
</comment>
<accession>A0A7V8FNW2</accession>
<dbReference type="AlphaFoldDB" id="A0A7V8FNW2"/>
<sequence>MNFTKTSLLILTAATLLLAGCAATQPQPYAGVQSSPQLRANTGDDADKIPYAYAPPVRWANYKAVWIEPVAVYAGADNQFDGLSDAEKTELARDMQSAFEKSLRARFQIVNAPTPGALRLRLTLTGAKTNTAVVSTVTRFDLAGGPINIVQGIRGKEGVFIGSVNYSAEVFDATDNRLLKAFIAKQYPNAMNVGATVGRLAAAKTGIDKGAEDMLKQLQ</sequence>
<dbReference type="PROSITE" id="PS51257">
    <property type="entry name" value="PROKAR_LIPOPROTEIN"/>
    <property type="match status" value="1"/>
</dbReference>
<dbReference type="EMBL" id="WNDQ01000024">
    <property type="protein sequence ID" value="KAF1021244.1"/>
    <property type="molecule type" value="Genomic_DNA"/>
</dbReference>
<evidence type="ECO:0008006" key="4">
    <source>
        <dbReference type="Google" id="ProtNLM"/>
    </source>
</evidence>
<proteinExistence type="predicted"/>
<feature type="chain" id="PRO_5031329408" description="DUF3313 domain-containing protein" evidence="1">
    <location>
        <begin position="25"/>
        <end position="219"/>
    </location>
</feature>
<protein>
    <recommendedName>
        <fullName evidence="4">DUF3313 domain-containing protein</fullName>
    </recommendedName>
</protein>
<name>A0A7V8FNW2_9BURK</name>
<reference evidence="3" key="1">
    <citation type="journal article" date="2020" name="MBio">
        <title>Horizontal gene transfer to a defensive symbiont with a reduced genome amongst a multipartite beetle microbiome.</title>
        <authorList>
            <person name="Waterworth S.C."/>
            <person name="Florez L.V."/>
            <person name="Rees E.R."/>
            <person name="Hertweck C."/>
            <person name="Kaltenpoth M."/>
            <person name="Kwan J.C."/>
        </authorList>
    </citation>
    <scope>NUCLEOTIDE SEQUENCE [LARGE SCALE GENOMIC DNA]</scope>
</reference>
<evidence type="ECO:0000313" key="2">
    <source>
        <dbReference type="EMBL" id="KAF1021244.1"/>
    </source>
</evidence>
<evidence type="ECO:0000313" key="3">
    <source>
        <dbReference type="Proteomes" id="UP000461670"/>
    </source>
</evidence>
<dbReference type="Pfam" id="PF11769">
    <property type="entry name" value="DUF3313"/>
    <property type="match status" value="1"/>
</dbReference>
<evidence type="ECO:0000256" key="1">
    <source>
        <dbReference type="SAM" id="SignalP"/>
    </source>
</evidence>
<dbReference type="InterPro" id="IPR021747">
    <property type="entry name" value="DUF3313"/>
</dbReference>
<organism evidence="2 3">
    <name type="scientific">Paracidovorax wautersii</name>
    <dbReference type="NCBI Taxonomy" id="1177982"/>
    <lineage>
        <taxon>Bacteria</taxon>
        <taxon>Pseudomonadati</taxon>
        <taxon>Pseudomonadota</taxon>
        <taxon>Betaproteobacteria</taxon>
        <taxon>Burkholderiales</taxon>
        <taxon>Comamonadaceae</taxon>
        <taxon>Paracidovorax</taxon>
    </lineage>
</organism>
<gene>
    <name evidence="2" type="ORF">GAK30_02007</name>
</gene>